<keyword evidence="4" id="KW-1185">Reference proteome</keyword>
<sequence>MPKIIDTHVHVTPPQIIKNEEKYCQKDEYFDLLCSNPKNEFVTYDELARKMEKEIIDRAVIFGFAFEKQELCREVNDYVIAAVNEHPDKFIGFCVVNPAEEGVLKELQRCKNNGIQGIGELFPAGQKFDLSSKKDMEPICRFARRSQWPILIHLNEPVGHDYAGKTDITLEEGSDLANNFPENEFIFAHWGGGLPFYELMPELKDSLSNIYYDTAASPFLYEESIYNVMKEINILDKILLATDYPLLSADRYLQEINKTDLDKEEKKMILHKNAEKLLDL</sequence>
<dbReference type="STRING" id="321763.SAMN04488692_1304"/>
<dbReference type="RefSeq" id="WP_089761963.1">
    <property type="nucleotide sequence ID" value="NZ_FNGO01000030.1"/>
</dbReference>
<gene>
    <name evidence="3" type="ORF">SAMN04488692_1304</name>
</gene>
<feature type="domain" description="Amidohydrolase-related" evidence="2">
    <location>
        <begin position="5"/>
        <end position="280"/>
    </location>
</feature>
<reference evidence="3 4" key="1">
    <citation type="submission" date="2016-10" db="EMBL/GenBank/DDBJ databases">
        <authorList>
            <person name="de Groot N.N."/>
        </authorList>
    </citation>
    <scope>NUCLEOTIDE SEQUENCE [LARGE SCALE GENOMIC DNA]</scope>
    <source>
        <strain evidence="3 4">SLAS-1</strain>
    </source>
</reference>
<dbReference type="Gene3D" id="3.20.20.140">
    <property type="entry name" value="Metal-dependent hydrolases"/>
    <property type="match status" value="1"/>
</dbReference>
<dbReference type="GO" id="GO:0005737">
    <property type="term" value="C:cytoplasm"/>
    <property type="evidence" value="ECO:0007669"/>
    <property type="project" value="TreeGrafter"/>
</dbReference>
<dbReference type="GO" id="GO:0019748">
    <property type="term" value="P:secondary metabolic process"/>
    <property type="evidence" value="ECO:0007669"/>
    <property type="project" value="TreeGrafter"/>
</dbReference>
<dbReference type="InterPro" id="IPR032465">
    <property type="entry name" value="ACMSD"/>
</dbReference>
<dbReference type="AlphaFoldDB" id="A0A1G9SNB2"/>
<dbReference type="OrthoDB" id="9771932at2"/>
<dbReference type="GO" id="GO:0016787">
    <property type="term" value="F:hydrolase activity"/>
    <property type="evidence" value="ECO:0007669"/>
    <property type="project" value="InterPro"/>
</dbReference>
<evidence type="ECO:0000313" key="4">
    <source>
        <dbReference type="Proteomes" id="UP000199476"/>
    </source>
</evidence>
<evidence type="ECO:0000259" key="2">
    <source>
        <dbReference type="Pfam" id="PF04909"/>
    </source>
</evidence>
<name>A0A1G9SNB2_9FIRM</name>
<protein>
    <recommendedName>
        <fullName evidence="2">Amidohydrolase-related domain-containing protein</fullName>
    </recommendedName>
</protein>
<organism evidence="3 4">
    <name type="scientific">Halarsenatibacter silvermanii</name>
    <dbReference type="NCBI Taxonomy" id="321763"/>
    <lineage>
        <taxon>Bacteria</taxon>
        <taxon>Bacillati</taxon>
        <taxon>Bacillota</taxon>
        <taxon>Clostridia</taxon>
        <taxon>Halanaerobiales</taxon>
        <taxon>Halarsenatibacteraceae</taxon>
        <taxon>Halarsenatibacter</taxon>
    </lineage>
</organism>
<keyword evidence="1" id="KW-0456">Lyase</keyword>
<dbReference type="PANTHER" id="PTHR21240:SF28">
    <property type="entry name" value="ISO-OROTATE DECARBOXYLASE (EUROFUNG)"/>
    <property type="match status" value="1"/>
</dbReference>
<dbReference type="InterPro" id="IPR032466">
    <property type="entry name" value="Metal_Hydrolase"/>
</dbReference>
<evidence type="ECO:0000256" key="1">
    <source>
        <dbReference type="ARBA" id="ARBA00023239"/>
    </source>
</evidence>
<dbReference type="Proteomes" id="UP000199476">
    <property type="component" value="Unassembled WGS sequence"/>
</dbReference>
<dbReference type="InterPro" id="IPR006680">
    <property type="entry name" value="Amidohydro-rel"/>
</dbReference>
<dbReference type="PANTHER" id="PTHR21240">
    <property type="entry name" value="2-AMINO-3-CARBOXYLMUCONATE-6-SEMIALDEHYDE DECARBOXYLASE"/>
    <property type="match status" value="1"/>
</dbReference>
<dbReference type="EMBL" id="FNGO01000030">
    <property type="protein sequence ID" value="SDM36901.1"/>
    <property type="molecule type" value="Genomic_DNA"/>
</dbReference>
<dbReference type="Pfam" id="PF04909">
    <property type="entry name" value="Amidohydro_2"/>
    <property type="match status" value="1"/>
</dbReference>
<dbReference type="GO" id="GO:0016831">
    <property type="term" value="F:carboxy-lyase activity"/>
    <property type="evidence" value="ECO:0007669"/>
    <property type="project" value="InterPro"/>
</dbReference>
<evidence type="ECO:0000313" key="3">
    <source>
        <dbReference type="EMBL" id="SDM36901.1"/>
    </source>
</evidence>
<dbReference type="SUPFAM" id="SSF51556">
    <property type="entry name" value="Metallo-dependent hydrolases"/>
    <property type="match status" value="1"/>
</dbReference>
<accession>A0A1G9SNB2</accession>
<proteinExistence type="predicted"/>